<proteinExistence type="predicted"/>
<keyword evidence="3" id="KW-1185">Reference proteome</keyword>
<accession>A0ABS6TC46</accession>
<dbReference type="Pfam" id="PF03830">
    <property type="entry name" value="PTSIIB_sorb"/>
    <property type="match status" value="1"/>
</dbReference>
<feature type="domain" description="PTS EIIB type-4" evidence="1">
    <location>
        <begin position="1"/>
        <end position="163"/>
    </location>
</feature>
<sequence>MIKDLRVDDRLIHGQIALTWPKALGVNRIIVANDGASQDKTQQMSLKMALPSDVKALIRSVEDTVTFFDNPKAKEADLMVIVGNVTDAEKLAQALGTLVERVNLANVGRFDGVPKEEKLAIGSSILLSKAESEALDRLLKIPNLKVVHQIIPDNSAKKLEDMM</sequence>
<dbReference type="PROSITE" id="PS51101">
    <property type="entry name" value="PTS_EIIB_TYPE_4"/>
    <property type="match status" value="1"/>
</dbReference>
<evidence type="ECO:0000313" key="3">
    <source>
        <dbReference type="Proteomes" id="UP000774130"/>
    </source>
</evidence>
<dbReference type="EMBL" id="JAHUZB010000003">
    <property type="protein sequence ID" value="MBV7390461.1"/>
    <property type="molecule type" value="Genomic_DNA"/>
</dbReference>
<dbReference type="Proteomes" id="UP000774130">
    <property type="component" value="Unassembled WGS sequence"/>
</dbReference>
<keyword evidence="2" id="KW-0813">Transport</keyword>
<dbReference type="RefSeq" id="WP_218325526.1">
    <property type="nucleotide sequence ID" value="NZ_JAHUZB010000003.1"/>
</dbReference>
<name>A0ABS6TC46_9ENTE</name>
<reference evidence="2 3" key="1">
    <citation type="submission" date="2021-06" db="EMBL/GenBank/DDBJ databases">
        <title>Enterococcus alishanensis sp. nov., a novel lactic acid bacterium isolated from fresh coffee beans.</title>
        <authorList>
            <person name="Chen Y.-S."/>
        </authorList>
    </citation>
    <scope>NUCLEOTIDE SEQUENCE [LARGE SCALE GENOMIC DNA]</scope>
    <source>
        <strain evidence="2 3">ALS3</strain>
    </source>
</reference>
<evidence type="ECO:0000313" key="2">
    <source>
        <dbReference type="EMBL" id="MBV7390461.1"/>
    </source>
</evidence>
<dbReference type="InterPro" id="IPR004720">
    <property type="entry name" value="PTS_IIB_sorbose-sp"/>
</dbReference>
<gene>
    <name evidence="2" type="ORF">KUA55_07205</name>
</gene>
<keyword evidence="2" id="KW-0762">Sugar transport</keyword>
<comment type="caution">
    <text evidence="2">The sequence shown here is derived from an EMBL/GenBank/DDBJ whole genome shotgun (WGS) entry which is preliminary data.</text>
</comment>
<protein>
    <submittedName>
        <fullName evidence="2">PTS sugar transporter subunit IIB</fullName>
    </submittedName>
</protein>
<evidence type="ECO:0000259" key="1">
    <source>
        <dbReference type="PROSITE" id="PS51101"/>
    </source>
</evidence>
<organism evidence="2 3">
    <name type="scientific">Enterococcus alishanensis</name>
    <dbReference type="NCBI Taxonomy" id="1303817"/>
    <lineage>
        <taxon>Bacteria</taxon>
        <taxon>Bacillati</taxon>
        <taxon>Bacillota</taxon>
        <taxon>Bacilli</taxon>
        <taxon>Lactobacillales</taxon>
        <taxon>Enterococcaceae</taxon>
        <taxon>Enterococcus</taxon>
    </lineage>
</organism>